<comment type="caution">
    <text evidence="2">The sequence shown here is derived from an EMBL/GenBank/DDBJ whole genome shotgun (WGS) entry which is preliminary data.</text>
</comment>
<gene>
    <name evidence="2" type="ORF">KZC51_14885</name>
</gene>
<feature type="transmembrane region" description="Helical" evidence="1">
    <location>
        <begin position="223"/>
        <end position="247"/>
    </location>
</feature>
<keyword evidence="1" id="KW-0472">Membrane</keyword>
<evidence type="ECO:0000313" key="3">
    <source>
        <dbReference type="Proteomes" id="UP001300096"/>
    </source>
</evidence>
<keyword evidence="1" id="KW-1133">Transmembrane helix</keyword>
<protein>
    <recommendedName>
        <fullName evidence="4">ABC transporter permease</fullName>
    </recommendedName>
</protein>
<name>A0ABT0FH78_9MICO</name>
<feature type="transmembrane region" description="Helical" evidence="1">
    <location>
        <begin position="124"/>
        <end position="146"/>
    </location>
</feature>
<dbReference type="EMBL" id="JAHWXN010000002">
    <property type="protein sequence ID" value="MCK2037416.1"/>
    <property type="molecule type" value="Genomic_DNA"/>
</dbReference>
<keyword evidence="1" id="KW-0812">Transmembrane</keyword>
<keyword evidence="3" id="KW-1185">Reference proteome</keyword>
<sequence length="303" mass="31536">MAGLIMIGYVLGIVAAAVVVWIAVQRRRGDAPSARLVPVLRAARRRALIAVLFAATVFLAGALAGSSMPGLLGLPFVVAPLIAGSAGMLLYGATPPRLVMLRDDEPRAAQLVPRSALSAVPVRWAVFFLVAVAILVFVVLFCGMTAGVDEQGRSRIIGFQADDVASWSSPYPGWFYGVPTLIALVVLSVCALVALQRISATPAFPQPSDAPLDRLWRRRSVEVLLKLGIGAVLFSLGGIAVTAGLAMGNAVIDGSTPMVWSVVADALWISGAVALLLSVVSVTLAGLTAVTIGEAATRMESVR</sequence>
<dbReference type="RefSeq" id="WP_247630814.1">
    <property type="nucleotide sequence ID" value="NZ_JAHWXN010000002.1"/>
</dbReference>
<feature type="transmembrane region" description="Helical" evidence="1">
    <location>
        <begin position="174"/>
        <end position="195"/>
    </location>
</feature>
<reference evidence="2 3" key="1">
    <citation type="submission" date="2021-06" db="EMBL/GenBank/DDBJ databases">
        <title>Genome-based taxonomic framework of Microbacterium strains isolated from marine environment, the description of four new species and reclassification of four preexisting species.</title>
        <authorList>
            <person name="Lee S.D."/>
            <person name="Kim S.-M."/>
            <person name="Byeon Y.-S."/>
            <person name="Yang H.L."/>
            <person name="Kim I.S."/>
        </authorList>
    </citation>
    <scope>NUCLEOTIDE SEQUENCE [LARGE SCALE GENOMIC DNA]</scope>
    <source>
        <strain evidence="2 3">SSW1-49</strain>
    </source>
</reference>
<dbReference type="Proteomes" id="UP001300096">
    <property type="component" value="Unassembled WGS sequence"/>
</dbReference>
<evidence type="ECO:0000313" key="2">
    <source>
        <dbReference type="EMBL" id="MCK2037416.1"/>
    </source>
</evidence>
<evidence type="ECO:0000256" key="1">
    <source>
        <dbReference type="SAM" id="Phobius"/>
    </source>
</evidence>
<feature type="transmembrane region" description="Helical" evidence="1">
    <location>
        <begin position="6"/>
        <end position="24"/>
    </location>
</feature>
<feature type="transmembrane region" description="Helical" evidence="1">
    <location>
        <begin position="71"/>
        <end position="92"/>
    </location>
</feature>
<feature type="transmembrane region" description="Helical" evidence="1">
    <location>
        <begin position="45"/>
        <end position="65"/>
    </location>
</feature>
<proteinExistence type="predicted"/>
<organism evidence="2 3">
    <name type="scientific">Microbacterium croceum</name>
    <dbReference type="NCBI Taxonomy" id="2851645"/>
    <lineage>
        <taxon>Bacteria</taxon>
        <taxon>Bacillati</taxon>
        <taxon>Actinomycetota</taxon>
        <taxon>Actinomycetes</taxon>
        <taxon>Micrococcales</taxon>
        <taxon>Microbacteriaceae</taxon>
        <taxon>Microbacterium</taxon>
    </lineage>
</organism>
<feature type="transmembrane region" description="Helical" evidence="1">
    <location>
        <begin position="267"/>
        <end position="293"/>
    </location>
</feature>
<accession>A0ABT0FH78</accession>
<evidence type="ECO:0008006" key="4">
    <source>
        <dbReference type="Google" id="ProtNLM"/>
    </source>
</evidence>